<evidence type="ECO:0000256" key="1">
    <source>
        <dbReference type="SAM" id="Phobius"/>
    </source>
</evidence>
<organism evidence="2 3">
    <name type="scientific">Pseudorhodobacter turbinis</name>
    <dbReference type="NCBI Taxonomy" id="2500533"/>
    <lineage>
        <taxon>Bacteria</taxon>
        <taxon>Pseudomonadati</taxon>
        <taxon>Pseudomonadota</taxon>
        <taxon>Alphaproteobacteria</taxon>
        <taxon>Rhodobacterales</taxon>
        <taxon>Paracoccaceae</taxon>
        <taxon>Pseudorhodobacter</taxon>
    </lineage>
</organism>
<name>A0A4P8EGE4_9RHOB</name>
<protein>
    <submittedName>
        <fullName evidence="2">Uncharacterized protein</fullName>
    </submittedName>
</protein>
<dbReference type="RefSeq" id="WP_137193295.1">
    <property type="nucleotide sequence ID" value="NZ_CP039964.1"/>
</dbReference>
<keyword evidence="1" id="KW-1133">Transmembrane helix</keyword>
<feature type="transmembrane region" description="Helical" evidence="1">
    <location>
        <begin position="61"/>
        <end position="79"/>
    </location>
</feature>
<dbReference type="AlphaFoldDB" id="A0A4P8EGE4"/>
<feature type="transmembrane region" description="Helical" evidence="1">
    <location>
        <begin position="12"/>
        <end position="30"/>
    </location>
</feature>
<reference evidence="2 3" key="1">
    <citation type="submission" date="2019-05" db="EMBL/GenBank/DDBJ databases">
        <title>Pseudorhodobacter turbinis sp. nov., isolated from the gut of the Korean turban shell.</title>
        <authorList>
            <person name="Jeong Y.-S."/>
            <person name="Kang W.-R."/>
            <person name="Bae J.-W."/>
        </authorList>
    </citation>
    <scope>NUCLEOTIDE SEQUENCE [LARGE SCALE GENOMIC DNA]</scope>
    <source>
        <strain evidence="2 3">S12M18</strain>
    </source>
</reference>
<sequence>MDLLPCVTGSPIILTLECVFGNISAVFTAWGGLDSSLIRVFGCLCVVDFVSVGIKFVNFSLCALVILDCCHVFAIFGLAGSDECA</sequence>
<gene>
    <name evidence="2" type="ORF">EOK75_07485</name>
</gene>
<accession>A0A4P8EGE4</accession>
<evidence type="ECO:0000313" key="2">
    <source>
        <dbReference type="EMBL" id="QCO55595.1"/>
    </source>
</evidence>
<dbReference type="KEGG" id="pseb:EOK75_07485"/>
<keyword evidence="1" id="KW-0812">Transmembrane</keyword>
<dbReference type="Proteomes" id="UP000298631">
    <property type="component" value="Chromosome"/>
</dbReference>
<keyword evidence="1" id="KW-0472">Membrane</keyword>
<dbReference type="EMBL" id="CP039964">
    <property type="protein sequence ID" value="QCO55595.1"/>
    <property type="molecule type" value="Genomic_DNA"/>
</dbReference>
<proteinExistence type="predicted"/>
<keyword evidence="3" id="KW-1185">Reference proteome</keyword>
<evidence type="ECO:0000313" key="3">
    <source>
        <dbReference type="Proteomes" id="UP000298631"/>
    </source>
</evidence>